<reference evidence="2" key="1">
    <citation type="submission" date="2017-12" db="EMBL/GenBank/DDBJ databases">
        <title>FDA dAtabase for Regulatory Grade micrObial Sequences (FDA-ARGOS): Supporting development and validation of Infectious Disease Dx tests.</title>
        <authorList>
            <person name="Hoffmann M."/>
            <person name="Allard M."/>
            <person name="Evans P."/>
            <person name="Brown E."/>
            <person name="Tallon L."/>
            <person name="Sadzewicz L."/>
            <person name="Sengamalay N."/>
            <person name="Ott S."/>
            <person name="Godinez A."/>
            <person name="Nagaraj S."/>
            <person name="Vavikolanu K."/>
            <person name="Aluvathingal J."/>
            <person name="Nadendla S."/>
            <person name="Sichtig H."/>
        </authorList>
    </citation>
    <scope>NUCLEOTIDE SEQUENCE [LARGE SCALE GENOMIC DNA]</scope>
    <source>
        <strain evidence="2">FDAARGOS_129</strain>
    </source>
</reference>
<gene>
    <name evidence="1" type="ORF">AL533_16955</name>
</gene>
<dbReference type="AlphaFoldDB" id="A0A2L1VLB7"/>
<protein>
    <submittedName>
        <fullName evidence="1">Uncharacterized protein</fullName>
    </submittedName>
</protein>
<evidence type="ECO:0000313" key="1">
    <source>
        <dbReference type="EMBL" id="AVF45921.1"/>
    </source>
</evidence>
<dbReference type="Proteomes" id="UP000237921">
    <property type="component" value="Chromosome"/>
</dbReference>
<evidence type="ECO:0000313" key="2">
    <source>
        <dbReference type="Proteomes" id="UP000237921"/>
    </source>
</evidence>
<proteinExistence type="predicted"/>
<sequence>MGSALIGLIGVVIGILCNEYFRRENRIEKYSEKIFEKRLQIHESLFEKIKEDYEAINNLINDRELTLEERHNIVSKVILELADFIDVIEFYLDERLVVQVMTLFMGTEEILPDSADREEKISTFRKDLKLTKKMIIDESGVTQAVNSFRKVSKSKPTSSIISYFESLKKTNE</sequence>
<name>A0A2L1VLB7_ACINO</name>
<organism evidence="1 2">
    <name type="scientific">Acinetobacter nosocomialis</name>
    <dbReference type="NCBI Taxonomy" id="106654"/>
    <lineage>
        <taxon>Bacteria</taxon>
        <taxon>Pseudomonadati</taxon>
        <taxon>Pseudomonadota</taxon>
        <taxon>Gammaproteobacteria</taxon>
        <taxon>Moraxellales</taxon>
        <taxon>Moraxellaceae</taxon>
        <taxon>Acinetobacter</taxon>
        <taxon>Acinetobacter calcoaceticus/baumannii complex</taxon>
    </lineage>
</organism>
<dbReference type="EMBL" id="CP014019">
    <property type="protein sequence ID" value="AVF45921.1"/>
    <property type="molecule type" value="Genomic_DNA"/>
</dbReference>
<accession>A0A2L1VLB7</accession>
<dbReference type="RefSeq" id="WP_104919160.1">
    <property type="nucleotide sequence ID" value="NZ_CP014019.1"/>
</dbReference>